<dbReference type="EMBL" id="PGCI01000613">
    <property type="protein sequence ID" value="PLW24211.1"/>
    <property type="molecule type" value="Genomic_DNA"/>
</dbReference>
<gene>
    <name evidence="4" type="ORF">PCASD_07102</name>
    <name evidence="3" type="ORF">PCASD_10468</name>
</gene>
<feature type="region of interest" description="Disordered" evidence="1">
    <location>
        <begin position="26"/>
        <end position="85"/>
    </location>
</feature>
<evidence type="ECO:0000313" key="3">
    <source>
        <dbReference type="EMBL" id="PLW24211.1"/>
    </source>
</evidence>
<comment type="caution">
    <text evidence="3">The sequence shown here is derived from an EMBL/GenBank/DDBJ whole genome shotgun (WGS) entry which is preliminary data.</text>
</comment>
<feature type="compositionally biased region" description="Basic and acidic residues" evidence="1">
    <location>
        <begin position="69"/>
        <end position="85"/>
    </location>
</feature>
<protein>
    <submittedName>
        <fullName evidence="3">Uncharacterized protein</fullName>
    </submittedName>
</protein>
<reference evidence="3 5" key="1">
    <citation type="submission" date="2017-11" db="EMBL/GenBank/DDBJ databases">
        <title>De novo assembly and phasing of dikaryotic genomes from two isolates of Puccinia coronata f. sp. avenae, the causal agent of oat crown rust.</title>
        <authorList>
            <person name="Miller M.E."/>
            <person name="Zhang Y."/>
            <person name="Omidvar V."/>
            <person name="Sperschneider J."/>
            <person name="Schwessinger B."/>
            <person name="Raley C."/>
            <person name="Palmer J.M."/>
            <person name="Garnica D."/>
            <person name="Upadhyaya N."/>
            <person name="Rathjen J."/>
            <person name="Taylor J.M."/>
            <person name="Park R.F."/>
            <person name="Dodds P.N."/>
            <person name="Hirsch C.D."/>
            <person name="Kianian S.F."/>
            <person name="Figueroa M."/>
        </authorList>
    </citation>
    <scope>NUCLEOTIDE SEQUENCE [LARGE SCALE GENOMIC DNA]</scope>
    <source>
        <strain evidence="3">12SD80</strain>
    </source>
</reference>
<accession>A0A2N5TFE9</accession>
<proteinExistence type="predicted"/>
<organism evidence="3 5">
    <name type="scientific">Puccinia coronata f. sp. avenae</name>
    <dbReference type="NCBI Taxonomy" id="200324"/>
    <lineage>
        <taxon>Eukaryota</taxon>
        <taxon>Fungi</taxon>
        <taxon>Dikarya</taxon>
        <taxon>Basidiomycota</taxon>
        <taxon>Pucciniomycotina</taxon>
        <taxon>Pucciniomycetes</taxon>
        <taxon>Pucciniales</taxon>
        <taxon>Pucciniaceae</taxon>
        <taxon>Puccinia</taxon>
    </lineage>
</organism>
<name>A0A2N5TFE9_9BASI</name>
<feature type="signal peptide" evidence="2">
    <location>
        <begin position="1"/>
        <end position="22"/>
    </location>
</feature>
<sequence>MRFLLASCLIITLSFLVSSLNAVPTPTTRTVELQPGRAESESGSPLDKHGVVDSSGSLGGYVSLATSHTSRDQRDASAKKPKHDS</sequence>
<evidence type="ECO:0000256" key="1">
    <source>
        <dbReference type="SAM" id="MobiDB-lite"/>
    </source>
</evidence>
<evidence type="ECO:0000256" key="2">
    <source>
        <dbReference type="SAM" id="SignalP"/>
    </source>
</evidence>
<dbReference type="Proteomes" id="UP000235392">
    <property type="component" value="Unassembled WGS sequence"/>
</dbReference>
<feature type="chain" id="PRO_5014563417" evidence="2">
    <location>
        <begin position="23"/>
        <end position="85"/>
    </location>
</feature>
<dbReference type="AlphaFoldDB" id="A0A2N5TFE9"/>
<keyword evidence="2" id="KW-0732">Signal</keyword>
<evidence type="ECO:0000313" key="5">
    <source>
        <dbReference type="Proteomes" id="UP000235392"/>
    </source>
</evidence>
<evidence type="ECO:0000313" key="4">
    <source>
        <dbReference type="EMBL" id="PLW44797.1"/>
    </source>
</evidence>
<dbReference type="EMBL" id="PGCI01000054">
    <property type="protein sequence ID" value="PLW44797.1"/>
    <property type="molecule type" value="Genomic_DNA"/>
</dbReference>